<dbReference type="GO" id="GO:0051879">
    <property type="term" value="F:Hsp90 protein binding"/>
    <property type="evidence" value="ECO:0007669"/>
    <property type="project" value="TreeGrafter"/>
</dbReference>
<keyword evidence="5" id="KW-1185">Reference proteome</keyword>
<dbReference type="PANTHER" id="PTHR22904:SF532">
    <property type="entry name" value="HEAT SHOCK PROTEIN STI1-LIKE PROTEIN"/>
    <property type="match status" value="1"/>
</dbReference>
<name>A0AAV2QJE6_MEGNR</name>
<evidence type="ECO:0000256" key="1">
    <source>
        <dbReference type="ARBA" id="ARBA00022737"/>
    </source>
</evidence>
<accession>A0AAV2QJE6</accession>
<sequence>VTELKERGNECVRAGNFAEAVIHYSYAIKIDSCSPQLYSNRSYAFLKMQQFYHALQDAEDAIHLDSGWAKGYFRRGEVEFATNHFGLALESYRRASQLQNDPTLLECVLRANRELTRQQKVEGMLQKTMRIK</sequence>
<keyword evidence="2 3" id="KW-0802">TPR repeat</keyword>
<dbReference type="InterPro" id="IPR019734">
    <property type="entry name" value="TPR_rpt"/>
</dbReference>
<reference evidence="4 5" key="1">
    <citation type="submission" date="2024-05" db="EMBL/GenBank/DDBJ databases">
        <authorList>
            <person name="Wallberg A."/>
        </authorList>
    </citation>
    <scope>NUCLEOTIDE SEQUENCE [LARGE SCALE GENOMIC DNA]</scope>
</reference>
<evidence type="ECO:0000256" key="3">
    <source>
        <dbReference type="PROSITE-ProRule" id="PRU00339"/>
    </source>
</evidence>
<dbReference type="Gene3D" id="1.25.40.10">
    <property type="entry name" value="Tetratricopeptide repeat domain"/>
    <property type="match status" value="1"/>
</dbReference>
<comment type="caution">
    <text evidence="4">The sequence shown here is derived from an EMBL/GenBank/DDBJ whole genome shotgun (WGS) entry which is preliminary data.</text>
</comment>
<dbReference type="Proteomes" id="UP001497623">
    <property type="component" value="Unassembled WGS sequence"/>
</dbReference>
<evidence type="ECO:0000256" key="2">
    <source>
        <dbReference type="ARBA" id="ARBA00022803"/>
    </source>
</evidence>
<dbReference type="SMART" id="SM00028">
    <property type="entry name" value="TPR"/>
    <property type="match status" value="3"/>
</dbReference>
<dbReference type="AlphaFoldDB" id="A0AAV2QJE6"/>
<feature type="non-terminal residue" evidence="4">
    <location>
        <position position="1"/>
    </location>
</feature>
<dbReference type="SUPFAM" id="SSF48452">
    <property type="entry name" value="TPR-like"/>
    <property type="match status" value="1"/>
</dbReference>
<dbReference type="EMBL" id="CAXKWB010006728">
    <property type="protein sequence ID" value="CAL4084088.1"/>
    <property type="molecule type" value="Genomic_DNA"/>
</dbReference>
<evidence type="ECO:0000313" key="4">
    <source>
        <dbReference type="EMBL" id="CAL4084088.1"/>
    </source>
</evidence>
<dbReference type="PROSITE" id="PS50005">
    <property type="entry name" value="TPR"/>
    <property type="match status" value="1"/>
</dbReference>
<dbReference type="InterPro" id="IPR011990">
    <property type="entry name" value="TPR-like_helical_dom_sf"/>
</dbReference>
<organism evidence="4 5">
    <name type="scientific">Meganyctiphanes norvegica</name>
    <name type="common">Northern krill</name>
    <name type="synonym">Thysanopoda norvegica</name>
    <dbReference type="NCBI Taxonomy" id="48144"/>
    <lineage>
        <taxon>Eukaryota</taxon>
        <taxon>Metazoa</taxon>
        <taxon>Ecdysozoa</taxon>
        <taxon>Arthropoda</taxon>
        <taxon>Crustacea</taxon>
        <taxon>Multicrustacea</taxon>
        <taxon>Malacostraca</taxon>
        <taxon>Eumalacostraca</taxon>
        <taxon>Eucarida</taxon>
        <taxon>Euphausiacea</taxon>
        <taxon>Euphausiidae</taxon>
        <taxon>Meganyctiphanes</taxon>
    </lineage>
</organism>
<feature type="repeat" description="TPR" evidence="3">
    <location>
        <begin position="69"/>
        <end position="102"/>
    </location>
</feature>
<gene>
    <name evidence="4" type="ORF">MNOR_LOCUS12315</name>
</gene>
<protein>
    <submittedName>
        <fullName evidence="4">Uncharacterized protein</fullName>
    </submittedName>
</protein>
<dbReference type="PANTHER" id="PTHR22904">
    <property type="entry name" value="TPR REPEAT CONTAINING PROTEIN"/>
    <property type="match status" value="1"/>
</dbReference>
<proteinExistence type="predicted"/>
<evidence type="ECO:0000313" key="5">
    <source>
        <dbReference type="Proteomes" id="UP001497623"/>
    </source>
</evidence>
<keyword evidence="1" id="KW-0677">Repeat</keyword>